<dbReference type="Gene3D" id="1.10.287.1490">
    <property type="match status" value="1"/>
</dbReference>
<dbReference type="EMBL" id="QSCO01000004">
    <property type="protein sequence ID" value="RGY08977.1"/>
    <property type="molecule type" value="Genomic_DNA"/>
</dbReference>
<feature type="transmembrane region" description="Helical" evidence="2">
    <location>
        <begin position="14"/>
        <end position="35"/>
    </location>
</feature>
<feature type="coiled-coil region" evidence="1">
    <location>
        <begin position="44"/>
        <end position="176"/>
    </location>
</feature>
<evidence type="ECO:0000256" key="2">
    <source>
        <dbReference type="SAM" id="Phobius"/>
    </source>
</evidence>
<dbReference type="OMA" id="VTVYWDV"/>
<evidence type="ECO:0000313" key="5">
    <source>
        <dbReference type="EMBL" id="RGY08977.1"/>
    </source>
</evidence>
<sequence>MEENSIIKDKKDKMLMIVIGCLSVVLILLFIFFLVERSENKKHIAAIHEEKQLLEQELTDLSHNYDDLKTSNDTLNEKLQLEQEKILTLMDQMKKFRDNSYAEINRYKKEIGTLKNVLRSYVVQIDSLNQLNQKLAKENTEVRKQMNWVRERNQKLENQQKDMKEVIAQASALRTENFVVYPVNKRDKETNWKKCYNLKAEFVITKNVTAKRGDRVIYLRLKRPDDKVIAFSEKSFFKYQNVSLTYSAKREINYEGDRLEMAIYWPNDGSLVKGKYVAELFSDNELIGSTEFTLN</sequence>
<dbReference type="AlphaFoldDB" id="A0A3D1UHD5"/>
<name>A0A3D1UHD5_9BACT</name>
<dbReference type="GeneID" id="61273995"/>
<keyword evidence="2" id="KW-0812">Transmembrane</keyword>
<accession>A0A3D1UHD5</accession>
<evidence type="ECO:0000313" key="7">
    <source>
        <dbReference type="Proteomes" id="UP000284434"/>
    </source>
</evidence>
<reference evidence="6 7" key="1">
    <citation type="submission" date="2018-08" db="EMBL/GenBank/DDBJ databases">
        <title>A genome reference for cultivated species of the human gut microbiota.</title>
        <authorList>
            <person name="Zou Y."/>
            <person name="Xue W."/>
            <person name="Luo G."/>
        </authorList>
    </citation>
    <scope>NUCLEOTIDE SEQUENCE [LARGE SCALE GENOMIC DNA]</scope>
    <source>
        <strain evidence="4 6">AF14-6AC</strain>
        <strain evidence="5 7">OF03-11</strain>
    </source>
</reference>
<gene>
    <name evidence="4" type="ORF">DWW24_08110</name>
    <name evidence="5" type="ORF">DXA53_03770</name>
    <name evidence="3" type="ORF">PN645_01580</name>
</gene>
<comment type="caution">
    <text evidence="5">The sequence shown here is derived from an EMBL/GenBank/DDBJ whole genome shotgun (WGS) entry which is preliminary data.</text>
</comment>
<keyword evidence="2" id="KW-0472">Membrane</keyword>
<keyword evidence="2" id="KW-1133">Transmembrane helix</keyword>
<keyword evidence="1" id="KW-0175">Coiled coil</keyword>
<evidence type="ECO:0000313" key="4">
    <source>
        <dbReference type="EMBL" id="RGV27105.1"/>
    </source>
</evidence>
<evidence type="ECO:0000313" key="3">
    <source>
        <dbReference type="EMBL" id="MDB9221693.1"/>
    </source>
</evidence>
<dbReference type="EMBL" id="JAQMRD010000001">
    <property type="protein sequence ID" value="MDB9221693.1"/>
    <property type="molecule type" value="Genomic_DNA"/>
</dbReference>
<dbReference type="Proteomes" id="UP001212263">
    <property type="component" value="Unassembled WGS sequence"/>
</dbReference>
<evidence type="ECO:0000256" key="1">
    <source>
        <dbReference type="SAM" id="Coils"/>
    </source>
</evidence>
<dbReference type="RefSeq" id="WP_013611076.1">
    <property type="nucleotide sequence ID" value="NZ_JABWDG010000005.1"/>
</dbReference>
<evidence type="ECO:0000313" key="6">
    <source>
        <dbReference type="Proteomes" id="UP000283426"/>
    </source>
</evidence>
<organism evidence="5 7">
    <name type="scientific">Odoribacter splanchnicus</name>
    <dbReference type="NCBI Taxonomy" id="28118"/>
    <lineage>
        <taxon>Bacteria</taxon>
        <taxon>Pseudomonadati</taxon>
        <taxon>Bacteroidota</taxon>
        <taxon>Bacteroidia</taxon>
        <taxon>Bacteroidales</taxon>
        <taxon>Odoribacteraceae</taxon>
        <taxon>Odoribacter</taxon>
    </lineage>
</organism>
<dbReference type="Proteomes" id="UP000283426">
    <property type="component" value="Unassembled WGS sequence"/>
</dbReference>
<dbReference type="Proteomes" id="UP000284434">
    <property type="component" value="Unassembled WGS sequence"/>
</dbReference>
<proteinExistence type="predicted"/>
<dbReference type="EMBL" id="QRYW01000015">
    <property type="protein sequence ID" value="RGV27105.1"/>
    <property type="molecule type" value="Genomic_DNA"/>
</dbReference>
<reference evidence="3" key="2">
    <citation type="submission" date="2023-01" db="EMBL/GenBank/DDBJ databases">
        <title>Human gut microbiome strain richness.</title>
        <authorList>
            <person name="Chen-Liaw A."/>
        </authorList>
    </citation>
    <scope>NUCLEOTIDE SEQUENCE</scope>
    <source>
        <strain evidence="3">RTP21484st1_B7_RTP21484_190118</strain>
    </source>
</reference>
<protein>
    <submittedName>
        <fullName evidence="5">Uncharacterized protein</fullName>
    </submittedName>
</protein>